<dbReference type="STRING" id="658167.SAMN04488135_108143"/>
<evidence type="ECO:0000313" key="8">
    <source>
        <dbReference type="Proteomes" id="UP000184226"/>
    </source>
</evidence>
<keyword evidence="2" id="KW-0805">Transcription regulation</keyword>
<dbReference type="Gene3D" id="3.40.190.290">
    <property type="match status" value="1"/>
</dbReference>
<feature type="domain" description="HTH lysR-type" evidence="6">
    <location>
        <begin position="17"/>
        <end position="74"/>
    </location>
</feature>
<accession>A0A1M5Y8J0</accession>
<dbReference type="EMBL" id="FQXE01000008">
    <property type="protein sequence ID" value="SHI08239.1"/>
    <property type="molecule type" value="Genomic_DNA"/>
</dbReference>
<organism evidence="7 8">
    <name type="scientific">Pollutimonas bauzanensis</name>
    <dbReference type="NCBI Taxonomy" id="658167"/>
    <lineage>
        <taxon>Bacteria</taxon>
        <taxon>Pseudomonadati</taxon>
        <taxon>Pseudomonadota</taxon>
        <taxon>Betaproteobacteria</taxon>
        <taxon>Burkholderiales</taxon>
        <taxon>Alcaligenaceae</taxon>
        <taxon>Pollutimonas</taxon>
    </lineage>
</organism>
<evidence type="ECO:0000259" key="6">
    <source>
        <dbReference type="PROSITE" id="PS50931"/>
    </source>
</evidence>
<comment type="similarity">
    <text evidence="1">Belongs to the LysR transcriptional regulatory family.</text>
</comment>
<keyword evidence="3 7" id="KW-0238">DNA-binding</keyword>
<dbReference type="SUPFAM" id="SSF46785">
    <property type="entry name" value="Winged helix' DNA-binding domain"/>
    <property type="match status" value="1"/>
</dbReference>
<dbReference type="InterPro" id="IPR050950">
    <property type="entry name" value="HTH-type_LysR_regulators"/>
</dbReference>
<dbReference type="PANTHER" id="PTHR30419:SF2">
    <property type="entry name" value="LYSR FAMILY TRANSCRIPTIONAL REGULATOR"/>
    <property type="match status" value="1"/>
</dbReference>
<evidence type="ECO:0000256" key="3">
    <source>
        <dbReference type="ARBA" id="ARBA00023125"/>
    </source>
</evidence>
<keyword evidence="5" id="KW-1133">Transmembrane helix</keyword>
<proteinExistence type="inferred from homology"/>
<keyword evidence="4" id="KW-0804">Transcription</keyword>
<name>A0A1M5Y8J0_9BURK</name>
<evidence type="ECO:0000256" key="4">
    <source>
        <dbReference type="ARBA" id="ARBA00023163"/>
    </source>
</evidence>
<dbReference type="Proteomes" id="UP000184226">
    <property type="component" value="Unassembled WGS sequence"/>
</dbReference>
<dbReference type="PROSITE" id="PS50931">
    <property type="entry name" value="HTH_LYSR"/>
    <property type="match status" value="1"/>
</dbReference>
<dbReference type="InterPro" id="IPR036388">
    <property type="entry name" value="WH-like_DNA-bd_sf"/>
</dbReference>
<evidence type="ECO:0000256" key="2">
    <source>
        <dbReference type="ARBA" id="ARBA00023015"/>
    </source>
</evidence>
<dbReference type="GO" id="GO:0005829">
    <property type="term" value="C:cytosol"/>
    <property type="evidence" value="ECO:0007669"/>
    <property type="project" value="TreeGrafter"/>
</dbReference>
<dbReference type="InterPro" id="IPR036390">
    <property type="entry name" value="WH_DNA-bd_sf"/>
</dbReference>
<dbReference type="InterPro" id="IPR005119">
    <property type="entry name" value="LysR_subst-bd"/>
</dbReference>
<dbReference type="Gene3D" id="1.10.10.10">
    <property type="entry name" value="Winged helix-like DNA-binding domain superfamily/Winged helix DNA-binding domain"/>
    <property type="match status" value="1"/>
</dbReference>
<dbReference type="AlphaFoldDB" id="A0A1M5Y8J0"/>
<keyword evidence="5" id="KW-0472">Membrane</keyword>
<keyword evidence="5" id="KW-0812">Transmembrane</keyword>
<dbReference type="GO" id="GO:0003677">
    <property type="term" value="F:DNA binding"/>
    <property type="evidence" value="ECO:0007669"/>
    <property type="project" value="UniProtKB-KW"/>
</dbReference>
<protein>
    <submittedName>
        <fullName evidence="7">DNA-binding transcriptional regulator, LysR family</fullName>
    </submittedName>
</protein>
<evidence type="ECO:0000256" key="5">
    <source>
        <dbReference type="SAM" id="Phobius"/>
    </source>
</evidence>
<keyword evidence="8" id="KW-1185">Reference proteome</keyword>
<dbReference type="PANTHER" id="PTHR30419">
    <property type="entry name" value="HTH-TYPE TRANSCRIPTIONAL REGULATOR YBHD"/>
    <property type="match status" value="1"/>
</dbReference>
<dbReference type="SUPFAM" id="SSF53850">
    <property type="entry name" value="Periplasmic binding protein-like II"/>
    <property type="match status" value="1"/>
</dbReference>
<dbReference type="Pfam" id="PF00126">
    <property type="entry name" value="HTH_1"/>
    <property type="match status" value="1"/>
</dbReference>
<gene>
    <name evidence="7" type="ORF">SAMN04488135_108143</name>
</gene>
<evidence type="ECO:0000313" key="7">
    <source>
        <dbReference type="EMBL" id="SHI08239.1"/>
    </source>
</evidence>
<reference evidence="7 8" key="1">
    <citation type="submission" date="2016-11" db="EMBL/GenBank/DDBJ databases">
        <authorList>
            <person name="Jaros S."/>
            <person name="Januszkiewicz K."/>
            <person name="Wedrychowicz H."/>
        </authorList>
    </citation>
    <scope>NUCLEOTIDE SEQUENCE [LARGE SCALE GENOMIC DNA]</scope>
    <source>
        <strain evidence="7 8">CGMCC 1.10190</strain>
    </source>
</reference>
<dbReference type="InterPro" id="IPR000847">
    <property type="entry name" value="LysR_HTH_N"/>
</dbReference>
<dbReference type="GO" id="GO:0003700">
    <property type="term" value="F:DNA-binding transcription factor activity"/>
    <property type="evidence" value="ECO:0007669"/>
    <property type="project" value="InterPro"/>
</dbReference>
<sequence length="315" mass="35425">METPTIVKRDAKPPARLDITSARMFVAIIEEGSIAKAALRENIVSSAISKRLADLESQFRVPLVQRGRRGVEPTPAGEAFAHHARMVLQAVERLQAEMAQYIDGVLGYVRVRTSSSSLFSGLSLDIESFSRIHDRVRLELEEDDTPMIVRHIVEGRADVGIGPRIFPNEQLQFLPYRRYELAVVVPEGHPFTPRESVPYSEVLEYDQVELTRSSALAQLLEYSAKQAAREKKTRIRVRGFDSVCMMIASGMGIGIVPMFLQDAQIARRRLVFIPLADEWSRLEICIMIRDYALLPASAQAFVDHLRARAMPELAP</sequence>
<evidence type="ECO:0000256" key="1">
    <source>
        <dbReference type="ARBA" id="ARBA00009437"/>
    </source>
</evidence>
<dbReference type="Pfam" id="PF03466">
    <property type="entry name" value="LysR_substrate"/>
    <property type="match status" value="1"/>
</dbReference>
<feature type="transmembrane region" description="Helical" evidence="5">
    <location>
        <begin position="239"/>
        <end position="260"/>
    </location>
</feature>